<gene>
    <name evidence="3" type="ORF">H920_10198</name>
</gene>
<dbReference type="Pfam" id="PF15713">
    <property type="entry name" value="PTPRCAP"/>
    <property type="match status" value="1"/>
</dbReference>
<feature type="transmembrane region" description="Helical" evidence="2">
    <location>
        <begin position="20"/>
        <end position="40"/>
    </location>
</feature>
<dbReference type="STRING" id="885580.ENSFDAP00000009823"/>
<name>A0A091DB89_FUKDA</name>
<organism evidence="3 4">
    <name type="scientific">Fukomys damarensis</name>
    <name type="common">Damaraland mole rat</name>
    <name type="synonym">Cryptomys damarensis</name>
    <dbReference type="NCBI Taxonomy" id="885580"/>
    <lineage>
        <taxon>Eukaryota</taxon>
        <taxon>Metazoa</taxon>
        <taxon>Chordata</taxon>
        <taxon>Craniata</taxon>
        <taxon>Vertebrata</taxon>
        <taxon>Euteleostomi</taxon>
        <taxon>Mammalia</taxon>
        <taxon>Eutheria</taxon>
        <taxon>Euarchontoglires</taxon>
        <taxon>Glires</taxon>
        <taxon>Rodentia</taxon>
        <taxon>Hystricomorpha</taxon>
        <taxon>Bathyergidae</taxon>
        <taxon>Fukomys</taxon>
    </lineage>
</organism>
<dbReference type="AlphaFoldDB" id="A0A091DB89"/>
<dbReference type="eggNOG" id="ENOG502SG9X">
    <property type="taxonomic scope" value="Eukaryota"/>
</dbReference>
<dbReference type="InterPro" id="IPR016553">
    <property type="entry name" value="PTPRCAP"/>
</dbReference>
<dbReference type="PANTHER" id="PTHR15312">
    <property type="entry name" value="PROTEIN TYROSINE PHOSPHATASE RECEPTOR TYPE C-ASSOCIATED PROTEIN"/>
    <property type="match status" value="1"/>
</dbReference>
<sequence length="182" mass="18967">MLLVLPGTLGSGDSVGSSSITVVLLLLLLLLLITGLALAWHRLSRDSGGYYHPARLGTALWGRTRRLFWASLPGHWLQTHFELGSSDNAEGQEDVQDAEDEDAIDGGMEEAEPQEDKQLCGAGAHPEQALGHTEEAPDIDAEGGSGGSAEALLSDLHAFSGSAAWDDSAGATGGQSLHVTAL</sequence>
<evidence type="ECO:0000313" key="3">
    <source>
        <dbReference type="EMBL" id="KFO28337.1"/>
    </source>
</evidence>
<keyword evidence="3" id="KW-0675">Receptor</keyword>
<accession>A0A091DB89</accession>
<protein>
    <submittedName>
        <fullName evidence="3">Protein tyrosine phosphatase receptor type C-associated protein</fullName>
    </submittedName>
</protein>
<keyword evidence="2" id="KW-1133">Transmembrane helix</keyword>
<reference evidence="3 4" key="1">
    <citation type="submission" date="2013-11" db="EMBL/GenBank/DDBJ databases">
        <title>The Damaraland mole rat (Fukomys damarensis) genome and evolution of African mole rats.</title>
        <authorList>
            <person name="Gladyshev V.N."/>
            <person name="Fang X."/>
        </authorList>
    </citation>
    <scope>NUCLEOTIDE SEQUENCE [LARGE SCALE GENOMIC DNA]</scope>
    <source>
        <tissue evidence="3">Liver</tissue>
    </source>
</reference>
<proteinExistence type="predicted"/>
<evidence type="ECO:0000313" key="4">
    <source>
        <dbReference type="Proteomes" id="UP000028990"/>
    </source>
</evidence>
<feature type="region of interest" description="Disordered" evidence="1">
    <location>
        <begin position="128"/>
        <end position="149"/>
    </location>
</feature>
<dbReference type="PANTHER" id="PTHR15312:SF1">
    <property type="entry name" value="PROTEIN TYROSINE PHOSPHATASE RECEPTOR TYPE C-ASSOCIATED PROTEIN"/>
    <property type="match status" value="1"/>
</dbReference>
<feature type="region of interest" description="Disordered" evidence="1">
    <location>
        <begin position="163"/>
        <end position="182"/>
    </location>
</feature>
<keyword evidence="2" id="KW-0812">Transmembrane</keyword>
<dbReference type="EMBL" id="KN122776">
    <property type="protein sequence ID" value="KFO28337.1"/>
    <property type="molecule type" value="Genomic_DNA"/>
</dbReference>
<evidence type="ECO:0000256" key="2">
    <source>
        <dbReference type="SAM" id="Phobius"/>
    </source>
</evidence>
<keyword evidence="4" id="KW-1185">Reference proteome</keyword>
<evidence type="ECO:0000256" key="1">
    <source>
        <dbReference type="SAM" id="MobiDB-lite"/>
    </source>
</evidence>
<keyword evidence="2" id="KW-0472">Membrane</keyword>
<dbReference type="Proteomes" id="UP000028990">
    <property type="component" value="Unassembled WGS sequence"/>
</dbReference>